<dbReference type="Gene3D" id="3.40.50.1820">
    <property type="entry name" value="alpha/beta hydrolase"/>
    <property type="match status" value="1"/>
</dbReference>
<dbReference type="PRINTS" id="PR00111">
    <property type="entry name" value="ABHYDROLASE"/>
</dbReference>
<dbReference type="PANTHER" id="PTHR43798:SF31">
    <property type="entry name" value="AB HYDROLASE SUPERFAMILY PROTEIN YCLE"/>
    <property type="match status" value="1"/>
</dbReference>
<dbReference type="EMBL" id="FNEE01000002">
    <property type="protein sequence ID" value="SDI52423.1"/>
    <property type="molecule type" value="Genomic_DNA"/>
</dbReference>
<dbReference type="GO" id="GO:0016787">
    <property type="term" value="F:hydrolase activity"/>
    <property type="evidence" value="ECO:0007669"/>
    <property type="project" value="UniProtKB-KW"/>
</dbReference>
<protein>
    <submittedName>
        <fullName evidence="3">Pimeloyl-ACP methyl ester carboxylesterase</fullName>
    </submittedName>
</protein>
<keyword evidence="1" id="KW-0378">Hydrolase</keyword>
<dbReference type="GO" id="GO:0016020">
    <property type="term" value="C:membrane"/>
    <property type="evidence" value="ECO:0007669"/>
    <property type="project" value="TreeGrafter"/>
</dbReference>
<dbReference type="PANTHER" id="PTHR43798">
    <property type="entry name" value="MONOACYLGLYCEROL LIPASE"/>
    <property type="match status" value="1"/>
</dbReference>
<name>A0A1G8L9X3_9HYPH</name>
<dbReference type="InterPro" id="IPR000639">
    <property type="entry name" value="Epox_hydrolase-like"/>
</dbReference>
<proteinExistence type="predicted"/>
<organism evidence="3 4">
    <name type="scientific">Mesorhizobium muleiense</name>
    <dbReference type="NCBI Taxonomy" id="1004279"/>
    <lineage>
        <taxon>Bacteria</taxon>
        <taxon>Pseudomonadati</taxon>
        <taxon>Pseudomonadota</taxon>
        <taxon>Alphaproteobacteria</taxon>
        <taxon>Hyphomicrobiales</taxon>
        <taxon>Phyllobacteriaceae</taxon>
        <taxon>Mesorhizobium</taxon>
    </lineage>
</organism>
<evidence type="ECO:0000313" key="3">
    <source>
        <dbReference type="EMBL" id="SDI52423.1"/>
    </source>
</evidence>
<dbReference type="Proteomes" id="UP000198894">
    <property type="component" value="Unassembled WGS sequence"/>
</dbReference>
<dbReference type="RefSeq" id="WP_091591102.1">
    <property type="nucleotide sequence ID" value="NZ_FNEE01000002.1"/>
</dbReference>
<gene>
    <name evidence="3" type="ORF">SAMN05428953_102186</name>
</gene>
<dbReference type="InterPro" id="IPR000073">
    <property type="entry name" value="AB_hydrolase_1"/>
</dbReference>
<dbReference type="Pfam" id="PF00561">
    <property type="entry name" value="Abhydrolase_1"/>
    <property type="match status" value="1"/>
</dbReference>
<keyword evidence="4" id="KW-1185">Reference proteome</keyword>
<feature type="domain" description="AB hydrolase-1" evidence="2">
    <location>
        <begin position="26"/>
        <end position="259"/>
    </location>
</feature>
<evidence type="ECO:0000256" key="1">
    <source>
        <dbReference type="ARBA" id="ARBA00022801"/>
    </source>
</evidence>
<accession>A0A1G8L9X3</accession>
<evidence type="ECO:0000313" key="4">
    <source>
        <dbReference type="Proteomes" id="UP000198894"/>
    </source>
</evidence>
<dbReference type="PRINTS" id="PR00412">
    <property type="entry name" value="EPOXHYDRLASE"/>
</dbReference>
<reference evidence="4" key="1">
    <citation type="submission" date="2016-10" db="EMBL/GenBank/DDBJ databases">
        <authorList>
            <person name="Varghese N."/>
            <person name="Submissions S."/>
        </authorList>
    </citation>
    <scope>NUCLEOTIDE SEQUENCE [LARGE SCALE GENOMIC DNA]</scope>
    <source>
        <strain evidence="4">CGMCC 1.11022</strain>
    </source>
</reference>
<sequence>MKIHSVQGAGGVKLHVREWGQPGGIPLLLIHGWSQSLLCWTKQHEGELQDQFRVVAVDLRGHGMSEAPLEAEQYVDGDKWADDVAAIINQLTFDKPILVGWSYGGFVISDYVRKHGQNKIAGINFVGAAVVLGEKASPFVGPGFQENVPAACEADLPTNIAAIRRFLRALVAEPMSADDFEVALGFNMVVHPQVRAFLIQRELDFVPILESIEVPVLVTHGRSDTLVLPAMADLIREHCKTAQTSWYDGVGHAPFLEEPERFNRELARFARKAHILRRPSKDQTATRP</sequence>
<evidence type="ECO:0000259" key="2">
    <source>
        <dbReference type="Pfam" id="PF00561"/>
    </source>
</evidence>
<dbReference type="AlphaFoldDB" id="A0A1G8L9X3"/>
<dbReference type="SUPFAM" id="SSF53474">
    <property type="entry name" value="alpha/beta-Hydrolases"/>
    <property type="match status" value="1"/>
</dbReference>
<dbReference type="InterPro" id="IPR050266">
    <property type="entry name" value="AB_hydrolase_sf"/>
</dbReference>
<dbReference type="InterPro" id="IPR029058">
    <property type="entry name" value="AB_hydrolase_fold"/>
</dbReference>